<dbReference type="NCBIfam" id="NF000942">
    <property type="entry name" value="PRK00094.1-4"/>
    <property type="match status" value="1"/>
</dbReference>
<dbReference type="SUPFAM" id="SSF51735">
    <property type="entry name" value="NAD(P)-binding Rossmann-fold domains"/>
    <property type="match status" value="1"/>
</dbReference>
<keyword evidence="7" id="KW-0521">NADP</keyword>
<dbReference type="EC" id="1.1.1.94" evidence="7"/>
<dbReference type="AlphaFoldDB" id="A0A7C3E817"/>
<feature type="binding site" evidence="9">
    <location>
        <begin position="274"/>
        <end position="275"/>
    </location>
    <ligand>
        <name>substrate</name>
    </ligand>
</feature>
<evidence type="ECO:0000256" key="3">
    <source>
        <dbReference type="ARBA" id="ARBA00023002"/>
    </source>
</evidence>
<keyword evidence="7 10" id="KW-0520">NAD</keyword>
<feature type="binding site" evidence="7">
    <location>
        <position position="275"/>
    </location>
    <ligand>
        <name>sn-glycerol 3-phosphate</name>
        <dbReference type="ChEBI" id="CHEBI:57597"/>
    </ligand>
</feature>
<dbReference type="GO" id="GO:0006650">
    <property type="term" value="P:glycerophospholipid metabolic process"/>
    <property type="evidence" value="ECO:0007669"/>
    <property type="project" value="UniProtKB-UniRule"/>
</dbReference>
<dbReference type="InterPro" id="IPR008927">
    <property type="entry name" value="6-PGluconate_DH-like_C_sf"/>
</dbReference>
<feature type="binding site" evidence="7">
    <location>
        <position position="145"/>
    </location>
    <ligand>
        <name>sn-glycerol 3-phosphate</name>
        <dbReference type="ChEBI" id="CHEBI:57597"/>
    </ligand>
</feature>
<dbReference type="GO" id="GO:0047952">
    <property type="term" value="F:glycerol-3-phosphate dehydrogenase [NAD(P)+] activity"/>
    <property type="evidence" value="ECO:0007669"/>
    <property type="project" value="UniProtKB-UniRule"/>
</dbReference>
<evidence type="ECO:0000256" key="11">
    <source>
        <dbReference type="RuleBase" id="RU000437"/>
    </source>
</evidence>
<dbReference type="GO" id="GO:0008654">
    <property type="term" value="P:phospholipid biosynthetic process"/>
    <property type="evidence" value="ECO:0007669"/>
    <property type="project" value="UniProtKB-KW"/>
</dbReference>
<feature type="binding site" evidence="7">
    <location>
        <position position="198"/>
    </location>
    <ligand>
        <name>sn-glycerol 3-phosphate</name>
        <dbReference type="ChEBI" id="CHEBI:57597"/>
    </ligand>
</feature>
<proteinExistence type="inferred from homology"/>
<dbReference type="UniPathway" id="UPA00940"/>
<reference evidence="15" key="1">
    <citation type="journal article" date="2020" name="mSystems">
        <title>Genome- and Community-Level Interaction Insights into Carbon Utilization and Element Cycling Functions of Hydrothermarchaeota in Hydrothermal Sediment.</title>
        <authorList>
            <person name="Zhou Z."/>
            <person name="Liu Y."/>
            <person name="Xu W."/>
            <person name="Pan J."/>
            <person name="Luo Z.H."/>
            <person name="Li M."/>
        </authorList>
    </citation>
    <scope>NUCLEOTIDE SEQUENCE [LARGE SCALE GENOMIC DNA]</scope>
    <source>
        <strain evidence="15">SpSt-503</strain>
    </source>
</reference>
<feature type="binding site" evidence="7">
    <location>
        <position position="143"/>
    </location>
    <ligand>
        <name>sn-glycerol 3-phosphate</name>
        <dbReference type="ChEBI" id="CHEBI:57597"/>
    </ligand>
</feature>
<feature type="active site" description="Proton acceptor" evidence="7 8">
    <location>
        <position position="198"/>
    </location>
</feature>
<comment type="catalytic activity">
    <reaction evidence="7">
        <text>sn-glycerol 3-phosphate + NAD(+) = dihydroxyacetone phosphate + NADH + H(+)</text>
        <dbReference type="Rhea" id="RHEA:11092"/>
        <dbReference type="ChEBI" id="CHEBI:15378"/>
        <dbReference type="ChEBI" id="CHEBI:57540"/>
        <dbReference type="ChEBI" id="CHEBI:57597"/>
        <dbReference type="ChEBI" id="CHEBI:57642"/>
        <dbReference type="ChEBI" id="CHEBI:57945"/>
        <dbReference type="EC" id="1.1.1.94"/>
    </reaction>
</comment>
<evidence type="ECO:0000259" key="13">
    <source>
        <dbReference type="Pfam" id="PF01210"/>
    </source>
</evidence>
<name>A0A7C3E817_9SPIR</name>
<comment type="similarity">
    <text evidence="1 7 11">Belongs to the NAD-dependent glycerol-3-phosphate dehydrogenase family.</text>
</comment>
<feature type="binding site" evidence="7">
    <location>
        <position position="13"/>
    </location>
    <ligand>
        <name>NADPH</name>
        <dbReference type="ChEBI" id="CHEBI:57783"/>
    </ligand>
</feature>
<feature type="binding site" evidence="7">
    <location>
        <position position="309"/>
    </location>
    <ligand>
        <name>NADPH</name>
        <dbReference type="ChEBI" id="CHEBI:57783"/>
    </ligand>
</feature>
<feature type="binding site" evidence="9">
    <location>
        <position position="110"/>
    </location>
    <ligand>
        <name>substrate</name>
    </ligand>
</feature>
<evidence type="ECO:0000256" key="8">
    <source>
        <dbReference type="PIRSR" id="PIRSR000114-1"/>
    </source>
</evidence>
<feature type="domain" description="Glycerol-3-phosphate dehydrogenase NAD-dependent N-terminal" evidence="13">
    <location>
        <begin position="4"/>
        <end position="166"/>
    </location>
</feature>
<feature type="binding site" evidence="10">
    <location>
        <position position="147"/>
    </location>
    <ligand>
        <name>NAD(+)</name>
        <dbReference type="ChEBI" id="CHEBI:57540"/>
    </ligand>
</feature>
<feature type="binding site" evidence="7">
    <location>
        <position position="263"/>
    </location>
    <ligand>
        <name>sn-glycerol 3-phosphate</name>
        <dbReference type="ChEBI" id="CHEBI:57597"/>
    </ligand>
</feature>
<sequence length="356" mass="38822">MSAKVGVLGAGAWGTAVAKVIAEKGIDVDMWSHEKETAEDINLRHLNSRYLPDVVLPENLRAYTDPAETADGKEFLILASPSLYLLDSVKKILSVPSIREGETAIGVITKGFIPTAKGPRLILETLEDYLPGFYRQSLVYIAGPSHAEEVSRGKITGLIAASESAKQSIRFRDLLKTNRLLVFSSFDVRGVQVAAASKNVIAIAFGMLDALKTSAAERGMEDIFGDGTESLLLAAGLNEIQTLGRAMGATHPETFTSISGVGDLDVTCRSIFGRNRRFGREIIEKDILKPYSSLDDLISRISELGYLPEGVVAAKYVKMLAEQHNLKMPISLGLYRILNRELTPIEFLHAFIKDLG</sequence>
<comment type="caution">
    <text evidence="15">The sequence shown here is derived from an EMBL/GenBank/DDBJ whole genome shotgun (WGS) entry which is preliminary data.</text>
</comment>
<dbReference type="SUPFAM" id="SSF48179">
    <property type="entry name" value="6-phosphogluconate dehydrogenase C-terminal domain-like"/>
    <property type="match status" value="1"/>
</dbReference>
<feature type="binding site" evidence="7">
    <location>
        <position position="274"/>
    </location>
    <ligand>
        <name>sn-glycerol 3-phosphate</name>
        <dbReference type="ChEBI" id="CHEBI:57597"/>
    </ligand>
</feature>
<comment type="function">
    <text evidence="7">Catalyzes the reduction of the glycolytic intermediate dihydroxyacetone phosphate (DHAP) to sn-glycerol 3-phosphate (G3P), the key precursor for phospholipid synthesis.</text>
</comment>
<dbReference type="PIRSF" id="PIRSF000114">
    <property type="entry name" value="Glycerol-3-P_dh"/>
    <property type="match status" value="1"/>
</dbReference>
<dbReference type="GO" id="GO:0046168">
    <property type="term" value="P:glycerol-3-phosphate catabolic process"/>
    <property type="evidence" value="ECO:0007669"/>
    <property type="project" value="InterPro"/>
</dbReference>
<evidence type="ECO:0000313" key="15">
    <source>
        <dbReference type="EMBL" id="HFH28673.1"/>
    </source>
</evidence>
<comment type="subcellular location">
    <subcellularLocation>
        <location evidence="7">Cytoplasm</location>
    </subcellularLocation>
</comment>
<feature type="binding site" evidence="7">
    <location>
        <position position="50"/>
    </location>
    <ligand>
        <name>NADPH</name>
        <dbReference type="ChEBI" id="CHEBI:57783"/>
    </ligand>
</feature>
<dbReference type="PANTHER" id="PTHR11728:SF1">
    <property type="entry name" value="GLYCEROL-3-PHOSPHATE DEHYDROGENASE [NAD(+)] 2, CHLOROPLASTIC"/>
    <property type="match status" value="1"/>
</dbReference>
<evidence type="ECO:0000256" key="12">
    <source>
        <dbReference type="RuleBase" id="RU000439"/>
    </source>
</evidence>
<evidence type="ECO:0000256" key="4">
    <source>
        <dbReference type="ARBA" id="ARBA00023098"/>
    </source>
</evidence>
<dbReference type="GO" id="GO:0005829">
    <property type="term" value="C:cytosol"/>
    <property type="evidence" value="ECO:0007669"/>
    <property type="project" value="TreeGrafter"/>
</dbReference>
<feature type="binding site" evidence="7">
    <location>
        <position position="33"/>
    </location>
    <ligand>
        <name>NADPH</name>
        <dbReference type="ChEBI" id="CHEBI:57783"/>
    </ligand>
</feature>
<feature type="binding site" evidence="7">
    <location>
        <position position="274"/>
    </location>
    <ligand>
        <name>NADPH</name>
        <dbReference type="ChEBI" id="CHEBI:57783"/>
    </ligand>
</feature>
<keyword evidence="2 7" id="KW-0444">Lipid biosynthesis</keyword>
<dbReference type="NCBIfam" id="NF000940">
    <property type="entry name" value="PRK00094.1-2"/>
    <property type="match status" value="1"/>
</dbReference>
<evidence type="ECO:0000256" key="10">
    <source>
        <dbReference type="PIRSR" id="PIRSR000114-3"/>
    </source>
</evidence>
<dbReference type="InterPro" id="IPR006168">
    <property type="entry name" value="G3P_DH_NAD-dep"/>
</dbReference>
<dbReference type="EMBL" id="DSVL01000126">
    <property type="protein sequence ID" value="HFH28673.1"/>
    <property type="molecule type" value="Genomic_DNA"/>
</dbReference>
<evidence type="ECO:0000256" key="2">
    <source>
        <dbReference type="ARBA" id="ARBA00022516"/>
    </source>
</evidence>
<dbReference type="InterPro" id="IPR006109">
    <property type="entry name" value="G3P_DH_NAD-dep_C"/>
</dbReference>
<dbReference type="InterPro" id="IPR036291">
    <property type="entry name" value="NAD(P)-bd_dom_sf"/>
</dbReference>
<feature type="binding site" evidence="7">
    <location>
        <position position="110"/>
    </location>
    <ligand>
        <name>sn-glycerol 3-phosphate</name>
        <dbReference type="ChEBI" id="CHEBI:57597"/>
    </ligand>
</feature>
<comment type="catalytic activity">
    <reaction evidence="7 12">
        <text>sn-glycerol 3-phosphate + NADP(+) = dihydroxyacetone phosphate + NADPH + H(+)</text>
        <dbReference type="Rhea" id="RHEA:11096"/>
        <dbReference type="ChEBI" id="CHEBI:15378"/>
        <dbReference type="ChEBI" id="CHEBI:57597"/>
        <dbReference type="ChEBI" id="CHEBI:57642"/>
        <dbReference type="ChEBI" id="CHEBI:57783"/>
        <dbReference type="ChEBI" id="CHEBI:58349"/>
        <dbReference type="EC" id="1.1.1.94"/>
    </reaction>
</comment>
<dbReference type="GO" id="GO:0046167">
    <property type="term" value="P:glycerol-3-phosphate biosynthetic process"/>
    <property type="evidence" value="ECO:0007669"/>
    <property type="project" value="UniProtKB-UniRule"/>
</dbReference>
<feature type="binding site" evidence="7">
    <location>
        <position position="307"/>
    </location>
    <ligand>
        <name>NADPH</name>
        <dbReference type="ChEBI" id="CHEBI:57783"/>
    </ligand>
</feature>
<comment type="caution">
    <text evidence="7">Lacks conserved residue(s) required for the propagation of feature annotation.</text>
</comment>
<dbReference type="GO" id="GO:0051287">
    <property type="term" value="F:NAD binding"/>
    <property type="evidence" value="ECO:0007669"/>
    <property type="project" value="InterPro"/>
</dbReference>
<keyword evidence="5 7" id="KW-0594">Phospholipid biosynthesis</keyword>
<evidence type="ECO:0000256" key="9">
    <source>
        <dbReference type="PIRSR" id="PIRSR000114-2"/>
    </source>
</evidence>
<evidence type="ECO:0000256" key="1">
    <source>
        <dbReference type="ARBA" id="ARBA00011009"/>
    </source>
</evidence>
<evidence type="ECO:0000256" key="6">
    <source>
        <dbReference type="ARBA" id="ARBA00023264"/>
    </source>
</evidence>
<evidence type="ECO:0000256" key="7">
    <source>
        <dbReference type="HAMAP-Rule" id="MF_00394"/>
    </source>
</evidence>
<accession>A0A7C3E817</accession>
<dbReference type="PRINTS" id="PR00077">
    <property type="entry name" value="GPDHDRGNASE"/>
</dbReference>
<comment type="pathway">
    <text evidence="7">Membrane lipid metabolism; glycerophospholipid metabolism.</text>
</comment>
<dbReference type="InterPro" id="IPR013328">
    <property type="entry name" value="6PGD_dom2"/>
</dbReference>
<keyword evidence="7" id="KW-0963">Cytoplasm</keyword>
<evidence type="ECO:0000259" key="14">
    <source>
        <dbReference type="Pfam" id="PF07479"/>
    </source>
</evidence>
<dbReference type="GO" id="GO:0005975">
    <property type="term" value="P:carbohydrate metabolic process"/>
    <property type="evidence" value="ECO:0007669"/>
    <property type="project" value="InterPro"/>
</dbReference>
<feature type="binding site" evidence="7">
    <location>
        <position position="147"/>
    </location>
    <ligand>
        <name>NADPH</name>
        <dbReference type="ChEBI" id="CHEBI:57783"/>
    </ligand>
</feature>
<gene>
    <name evidence="7" type="primary">gpsA</name>
    <name evidence="15" type="ORF">ENS59_04065</name>
</gene>
<dbReference type="Gene3D" id="1.10.1040.10">
    <property type="entry name" value="N-(1-d-carboxylethyl)-l-norvaline Dehydrogenase, domain 2"/>
    <property type="match status" value="1"/>
</dbReference>
<evidence type="ECO:0000256" key="5">
    <source>
        <dbReference type="ARBA" id="ARBA00023209"/>
    </source>
</evidence>
<organism evidence="15">
    <name type="scientific">Gracilinema caldarium</name>
    <dbReference type="NCBI Taxonomy" id="215591"/>
    <lineage>
        <taxon>Bacteria</taxon>
        <taxon>Pseudomonadati</taxon>
        <taxon>Spirochaetota</taxon>
        <taxon>Spirochaetia</taxon>
        <taxon>Spirochaetales</taxon>
        <taxon>Breznakiellaceae</taxon>
        <taxon>Gracilinema</taxon>
    </lineage>
</organism>
<dbReference type="Gene3D" id="3.40.50.720">
    <property type="entry name" value="NAD(P)-binding Rossmann-like Domain"/>
    <property type="match status" value="1"/>
</dbReference>
<dbReference type="PANTHER" id="PTHR11728">
    <property type="entry name" value="GLYCEROL-3-PHOSPHATE DEHYDROGENASE"/>
    <property type="match status" value="1"/>
</dbReference>
<keyword evidence="6 7" id="KW-1208">Phospholipid metabolism</keyword>
<feature type="binding site" evidence="10">
    <location>
        <position position="274"/>
    </location>
    <ligand>
        <name>NAD(+)</name>
        <dbReference type="ChEBI" id="CHEBI:57540"/>
    </ligand>
</feature>
<keyword evidence="7" id="KW-0547">Nucleotide-binding</keyword>
<protein>
    <recommendedName>
        <fullName evidence="7">Glycerol-3-phosphate dehydrogenase [NAD(P)+]</fullName>
        <ecNumber evidence="7">1.1.1.94</ecNumber>
    </recommendedName>
    <alternativeName>
        <fullName evidence="7">NAD(P)(+)-dependent glycerol-3-phosphate dehydrogenase</fullName>
    </alternativeName>
    <alternativeName>
        <fullName evidence="7">NAD(P)H-dependent dihydroxyacetone-phosphate reductase</fullName>
    </alternativeName>
</protein>
<feature type="binding site" evidence="10">
    <location>
        <begin position="9"/>
        <end position="14"/>
    </location>
    <ligand>
        <name>NAD(+)</name>
        <dbReference type="ChEBI" id="CHEBI:57540"/>
    </ligand>
</feature>
<keyword evidence="3 7" id="KW-0560">Oxidoreductase</keyword>
<feature type="domain" description="Glycerol-3-phosphate dehydrogenase NAD-dependent C-terminal" evidence="14">
    <location>
        <begin position="187"/>
        <end position="348"/>
    </location>
</feature>
<keyword evidence="4 7" id="KW-0443">Lipid metabolism</keyword>
<dbReference type="HAMAP" id="MF_00394">
    <property type="entry name" value="NAD_Glyc3P_dehydrog"/>
    <property type="match status" value="1"/>
</dbReference>
<dbReference type="InterPro" id="IPR011128">
    <property type="entry name" value="G3P_DH_NAD-dep_N"/>
</dbReference>
<dbReference type="Pfam" id="PF07479">
    <property type="entry name" value="NAD_Gly3P_dh_C"/>
    <property type="match status" value="1"/>
</dbReference>
<dbReference type="Pfam" id="PF01210">
    <property type="entry name" value="NAD_Gly3P_dh_N"/>
    <property type="match status" value="1"/>
</dbReference>
<feature type="binding site" evidence="7">
    <location>
        <position position="110"/>
    </location>
    <ligand>
        <name>NADPH</name>
        <dbReference type="ChEBI" id="CHEBI:57783"/>
    </ligand>
</feature>